<dbReference type="Proteomes" id="UP000237271">
    <property type="component" value="Unassembled WGS sequence"/>
</dbReference>
<evidence type="ECO:0000313" key="1">
    <source>
        <dbReference type="EMBL" id="POM62183.1"/>
    </source>
</evidence>
<name>A0A2P4X9E6_9STRA</name>
<sequence>MSKFSPQLSCNRSRPANLMLIHRFLNRNRSTIRRITHKGRKPVTTGRIKEERILAYEGRSSKYAVVYNMDQTAIYIDMNGRITMILFGAPTIDVLQGSAVNGFRATVILAASATGHKFIPVVVFAGVSGARVAAEV</sequence>
<comment type="caution">
    <text evidence="1">The sequence shown here is derived from an EMBL/GenBank/DDBJ whole genome shotgun (WGS) entry which is preliminary data.</text>
</comment>
<evidence type="ECO:0000313" key="2">
    <source>
        <dbReference type="Proteomes" id="UP000237271"/>
    </source>
</evidence>
<keyword evidence="2" id="KW-1185">Reference proteome</keyword>
<dbReference type="AlphaFoldDB" id="A0A2P4X9E6"/>
<reference evidence="1 2" key="1">
    <citation type="journal article" date="2017" name="Genome Biol. Evol.">
        <title>Phytophthora megakarya and P. palmivora, closely related causal agents of cacao black pod rot, underwent increases in genome sizes and gene numbers by different mechanisms.</title>
        <authorList>
            <person name="Ali S.S."/>
            <person name="Shao J."/>
            <person name="Lary D.J."/>
            <person name="Kronmiller B."/>
            <person name="Shen D."/>
            <person name="Strem M.D."/>
            <person name="Amoako-Attah I."/>
            <person name="Akrofi A.Y."/>
            <person name="Begoude B.A."/>
            <person name="Ten Hoopen G.M."/>
            <person name="Coulibaly K."/>
            <person name="Kebe B.I."/>
            <person name="Melnick R.L."/>
            <person name="Guiltinan M.J."/>
            <person name="Tyler B.M."/>
            <person name="Meinhardt L.W."/>
            <person name="Bailey B.A."/>
        </authorList>
    </citation>
    <scope>NUCLEOTIDE SEQUENCE [LARGE SCALE GENOMIC DNA]</scope>
    <source>
        <strain evidence="2">sbr112.9</strain>
    </source>
</reference>
<dbReference type="EMBL" id="NCKW01015639">
    <property type="protein sequence ID" value="POM62183.1"/>
    <property type="molecule type" value="Genomic_DNA"/>
</dbReference>
<organism evidence="1 2">
    <name type="scientific">Phytophthora palmivora</name>
    <dbReference type="NCBI Taxonomy" id="4796"/>
    <lineage>
        <taxon>Eukaryota</taxon>
        <taxon>Sar</taxon>
        <taxon>Stramenopiles</taxon>
        <taxon>Oomycota</taxon>
        <taxon>Peronosporomycetes</taxon>
        <taxon>Peronosporales</taxon>
        <taxon>Peronosporaceae</taxon>
        <taxon>Phytophthora</taxon>
    </lineage>
</organism>
<gene>
    <name evidence="1" type="ORF">PHPALM_28694</name>
</gene>
<accession>A0A2P4X9E6</accession>
<proteinExistence type="predicted"/>
<protein>
    <submittedName>
        <fullName evidence="1">Uncharacterized protein</fullName>
    </submittedName>
</protein>